<accession>A0ABN6S8G0</accession>
<protein>
    <submittedName>
        <fullName evidence="3">Uncharacterized protein</fullName>
    </submittedName>
</protein>
<dbReference type="NCBIfam" id="TIGR02384">
    <property type="entry name" value="RelB_DinJ"/>
    <property type="match status" value="1"/>
</dbReference>
<dbReference type="PANTHER" id="PTHR38781:SF1">
    <property type="entry name" value="ANTITOXIN DINJ-RELATED"/>
    <property type="match status" value="1"/>
</dbReference>
<dbReference type="EMBL" id="AP026798">
    <property type="protein sequence ID" value="BDR52496.1"/>
    <property type="molecule type" value="Genomic_DNA"/>
</dbReference>
<keyword evidence="4" id="KW-1185">Reference proteome</keyword>
<dbReference type="Gene3D" id="1.10.1220.10">
    <property type="entry name" value="Met repressor-like"/>
    <property type="match status" value="1"/>
</dbReference>
<evidence type="ECO:0000313" key="3">
    <source>
        <dbReference type="EMBL" id="BDR52496.1"/>
    </source>
</evidence>
<evidence type="ECO:0000313" key="4">
    <source>
        <dbReference type="Proteomes" id="UP001321766"/>
    </source>
</evidence>
<dbReference type="PANTHER" id="PTHR38781">
    <property type="entry name" value="ANTITOXIN DINJ-RELATED"/>
    <property type="match status" value="1"/>
</dbReference>
<organism evidence="3 4">
    <name type="scientific">Bombiscardovia nodaiensis</name>
    <dbReference type="NCBI Taxonomy" id="2932181"/>
    <lineage>
        <taxon>Bacteria</taxon>
        <taxon>Bacillati</taxon>
        <taxon>Actinomycetota</taxon>
        <taxon>Actinomycetes</taxon>
        <taxon>Bifidobacteriales</taxon>
        <taxon>Bifidobacteriaceae</taxon>
        <taxon>Bombiscardovia</taxon>
    </lineage>
</organism>
<gene>
    <name evidence="3" type="ORF">KIM372_04030</name>
</gene>
<reference evidence="3 4" key="1">
    <citation type="journal article" date="2023" name="Microbiol. Spectr.">
        <title>Symbiosis of Carpenter Bees with Uncharacterized Lactic Acid Bacteria Showing NAD Auxotrophy.</title>
        <authorList>
            <person name="Kawasaki S."/>
            <person name="Ozawa K."/>
            <person name="Mori T."/>
            <person name="Yamamoto A."/>
            <person name="Ito M."/>
            <person name="Ohkuma M."/>
            <person name="Sakamoto M."/>
            <person name="Matsutani M."/>
        </authorList>
    </citation>
    <scope>NUCLEOTIDE SEQUENCE [LARGE SCALE GENOMIC DNA]</scope>
    <source>
        <strain evidence="3 4">Kim37-2</strain>
    </source>
</reference>
<name>A0ABN6S8G0_9BIFI</name>
<sequence length="92" mass="10248">MSQTTTVSFRTDKRVKEEAKELFADLGLDLSTALNMFLRQALIDDGLPFQVTRDSPDNIAARRQADRGEGKRFSSSTDLMKDLLGAEDSISH</sequence>
<keyword evidence="2" id="KW-1277">Toxin-antitoxin system</keyword>
<dbReference type="InterPro" id="IPR007337">
    <property type="entry name" value="RelB/DinJ"/>
</dbReference>
<dbReference type="Pfam" id="PF04221">
    <property type="entry name" value="RelB"/>
    <property type="match status" value="1"/>
</dbReference>
<comment type="similarity">
    <text evidence="1">Belongs to the RelB/DinJ antitoxin family.</text>
</comment>
<proteinExistence type="inferred from homology"/>
<evidence type="ECO:0000256" key="2">
    <source>
        <dbReference type="ARBA" id="ARBA00022649"/>
    </source>
</evidence>
<dbReference type="InterPro" id="IPR013321">
    <property type="entry name" value="Arc_rbn_hlx_hlx"/>
</dbReference>
<dbReference type="Proteomes" id="UP001321766">
    <property type="component" value="Chromosome"/>
</dbReference>
<evidence type="ECO:0000256" key="1">
    <source>
        <dbReference type="ARBA" id="ARBA00010562"/>
    </source>
</evidence>